<protein>
    <recommendedName>
        <fullName evidence="4">Sfi1 spindle body domain-containing protein</fullName>
    </recommendedName>
</protein>
<dbReference type="EMBL" id="JBGBPQ010000015">
    <property type="protein sequence ID" value="KAL1510735.1"/>
    <property type="molecule type" value="Genomic_DNA"/>
</dbReference>
<keyword evidence="3" id="KW-1185">Reference proteome</keyword>
<evidence type="ECO:0000313" key="2">
    <source>
        <dbReference type="EMBL" id="KAL1510735.1"/>
    </source>
</evidence>
<feature type="compositionally biased region" description="Basic and acidic residues" evidence="1">
    <location>
        <begin position="403"/>
        <end position="422"/>
    </location>
</feature>
<comment type="caution">
    <text evidence="2">The sequence shown here is derived from an EMBL/GenBank/DDBJ whole genome shotgun (WGS) entry which is preliminary data.</text>
</comment>
<proteinExistence type="predicted"/>
<evidence type="ECO:0008006" key="4">
    <source>
        <dbReference type="Google" id="ProtNLM"/>
    </source>
</evidence>
<organism evidence="2 3">
    <name type="scientific">Prymnesium parvum</name>
    <name type="common">Toxic golden alga</name>
    <dbReference type="NCBI Taxonomy" id="97485"/>
    <lineage>
        <taxon>Eukaryota</taxon>
        <taxon>Haptista</taxon>
        <taxon>Haptophyta</taxon>
        <taxon>Prymnesiophyceae</taxon>
        <taxon>Prymnesiales</taxon>
        <taxon>Prymnesiaceae</taxon>
        <taxon>Prymnesium</taxon>
    </lineage>
</organism>
<feature type="region of interest" description="Disordered" evidence="1">
    <location>
        <begin position="401"/>
        <end position="426"/>
    </location>
</feature>
<dbReference type="Proteomes" id="UP001515480">
    <property type="component" value="Unassembled WGS sequence"/>
</dbReference>
<evidence type="ECO:0000256" key="1">
    <source>
        <dbReference type="SAM" id="MobiDB-lite"/>
    </source>
</evidence>
<dbReference type="AlphaFoldDB" id="A0AB34J1K9"/>
<reference evidence="2 3" key="1">
    <citation type="journal article" date="2024" name="Science">
        <title>Giant polyketide synthase enzymes in the biosynthesis of giant marine polyether toxins.</title>
        <authorList>
            <person name="Fallon T.R."/>
            <person name="Shende V.V."/>
            <person name="Wierzbicki I.H."/>
            <person name="Pendleton A.L."/>
            <person name="Watervoot N.F."/>
            <person name="Auber R.P."/>
            <person name="Gonzalez D.J."/>
            <person name="Wisecaver J.H."/>
            <person name="Moore B.S."/>
        </authorList>
    </citation>
    <scope>NUCLEOTIDE SEQUENCE [LARGE SCALE GENOMIC DNA]</scope>
    <source>
        <strain evidence="2 3">12B1</strain>
    </source>
</reference>
<name>A0AB34J1K9_PRYPA</name>
<gene>
    <name evidence="2" type="ORF">AB1Y20_007023</name>
</gene>
<evidence type="ECO:0000313" key="3">
    <source>
        <dbReference type="Proteomes" id="UP001515480"/>
    </source>
</evidence>
<accession>A0AB34J1K9</accession>
<sequence length="441" mass="49400">MAANASLISRMNTAMRANAHTRLSATWARWYRRAHGVRQANRLCLDSQMHWVVERWTQWKLLATHTLRINNALVRGAQYFVHKKLSARFGEWATEARAGGTGLLAMRCADDRLLSSLEHSFRLWRQRASTLVTVHCTSVQLLRQSAARAMRTWVAVASARARAARLAHRAVARMVSQQLAAGLSCWANRADETRHRREMMSHGLSRMASRALSTVLASWVWRIDCLAEMQRQLQGAVSQVARGRQLSALRLWRAEACALFSARALAARWMLASSKCALAVWKSVATEWMQTHERAQVAAALMLNRHLLAHWTQWKLHAAITLRTRAALVRGAQYWVQQRLSARFEAWATEARAGAAEAECGACDEDLGGGRICPRSRGAPGSQSRGSHGFSAIGRRALMLGEPCRRDAPSPRDDEPRLEPNGKSRAFHRLGVVGVEDRLSR</sequence>